<accession>A0A8S9YFQ4</accession>
<organism evidence="2 3">
    <name type="scientific">Paragonimus skrjabini miyazakii</name>
    <dbReference type="NCBI Taxonomy" id="59628"/>
    <lineage>
        <taxon>Eukaryota</taxon>
        <taxon>Metazoa</taxon>
        <taxon>Spiralia</taxon>
        <taxon>Lophotrochozoa</taxon>
        <taxon>Platyhelminthes</taxon>
        <taxon>Trematoda</taxon>
        <taxon>Digenea</taxon>
        <taxon>Plagiorchiida</taxon>
        <taxon>Troglotremata</taxon>
        <taxon>Troglotrematidae</taxon>
        <taxon>Paragonimus</taxon>
    </lineage>
</organism>
<dbReference type="AlphaFoldDB" id="A0A8S9YFQ4"/>
<feature type="non-terminal residue" evidence="2">
    <location>
        <position position="1"/>
    </location>
</feature>
<dbReference type="OrthoDB" id="6262928at2759"/>
<comment type="caution">
    <text evidence="2">The sequence shown here is derived from an EMBL/GenBank/DDBJ whole genome shotgun (WGS) entry which is preliminary data.</text>
</comment>
<keyword evidence="3" id="KW-1185">Reference proteome</keyword>
<evidence type="ECO:0000313" key="2">
    <source>
        <dbReference type="EMBL" id="KAF7242529.1"/>
    </source>
</evidence>
<gene>
    <name evidence="2" type="ORF">EG68_11070</name>
</gene>
<evidence type="ECO:0000256" key="1">
    <source>
        <dbReference type="SAM" id="MobiDB-lite"/>
    </source>
</evidence>
<protein>
    <submittedName>
        <fullName evidence="2">Uncharacterized protein</fullName>
    </submittedName>
</protein>
<proteinExistence type="predicted"/>
<reference evidence="2" key="1">
    <citation type="submission" date="2019-07" db="EMBL/GenBank/DDBJ databases">
        <title>Annotation for the trematode Paragonimus miyazaki's.</title>
        <authorList>
            <person name="Choi Y.-J."/>
        </authorList>
    </citation>
    <scope>NUCLEOTIDE SEQUENCE</scope>
    <source>
        <strain evidence="2">Japan</strain>
    </source>
</reference>
<sequence>YADTRTQQVSIVDSYPWEVENALNTYETACLRFFGIKPTTTGGSFAAMHTKIDKGRSNHLHEVFRVRQPTKSEDSYGQFGTGSPKNDSRSSHSDSQSTRKKQSAGVNYRYYQVKARSDAINDLRLPLRPESQVLSIKNPECSTYNSDYFENLILKSTTSGIIGEELPEDLVEAPVA</sequence>
<dbReference type="EMBL" id="JTDE01006672">
    <property type="protein sequence ID" value="KAF7242529.1"/>
    <property type="molecule type" value="Genomic_DNA"/>
</dbReference>
<evidence type="ECO:0000313" key="3">
    <source>
        <dbReference type="Proteomes" id="UP000822476"/>
    </source>
</evidence>
<dbReference type="Proteomes" id="UP000822476">
    <property type="component" value="Unassembled WGS sequence"/>
</dbReference>
<name>A0A8S9YFQ4_9TREM</name>
<feature type="region of interest" description="Disordered" evidence="1">
    <location>
        <begin position="67"/>
        <end position="104"/>
    </location>
</feature>